<organism evidence="1">
    <name type="scientific">marine sediment metagenome</name>
    <dbReference type="NCBI Taxonomy" id="412755"/>
    <lineage>
        <taxon>unclassified sequences</taxon>
        <taxon>metagenomes</taxon>
        <taxon>ecological metagenomes</taxon>
    </lineage>
</organism>
<reference evidence="1" key="1">
    <citation type="journal article" date="2015" name="Nature">
        <title>Complex archaea that bridge the gap between prokaryotes and eukaryotes.</title>
        <authorList>
            <person name="Spang A."/>
            <person name="Saw J.H."/>
            <person name="Jorgensen S.L."/>
            <person name="Zaremba-Niedzwiedzka K."/>
            <person name="Martijn J."/>
            <person name="Lind A.E."/>
            <person name="van Eijk R."/>
            <person name="Schleper C."/>
            <person name="Guy L."/>
            <person name="Ettema T.J."/>
        </authorList>
    </citation>
    <scope>NUCLEOTIDE SEQUENCE</scope>
</reference>
<dbReference type="AlphaFoldDB" id="A0A0F9SVD0"/>
<dbReference type="EMBL" id="LAZR01000353">
    <property type="protein sequence ID" value="KKN72930.1"/>
    <property type="molecule type" value="Genomic_DNA"/>
</dbReference>
<protein>
    <submittedName>
        <fullName evidence="1">Uncharacterized protein</fullName>
    </submittedName>
</protein>
<sequence>MIKESFQFLNAFSLSLKNMFMFPIWKSNQILRPIIISNPIQMMNYPPLRHRLTMILLPYKDMLFNIPLFRSTGVLRIPNKYISKTDEATPSPLGMLSPPERMHNSLFPFMFSGTTITTLGFLQYNHTAISAKICGVLYSHNFILTQCNLYCRLIKPDE</sequence>
<evidence type="ECO:0000313" key="1">
    <source>
        <dbReference type="EMBL" id="KKN72930.1"/>
    </source>
</evidence>
<name>A0A0F9SVD0_9ZZZZ</name>
<gene>
    <name evidence="1" type="ORF">LCGC14_0406340</name>
</gene>
<accession>A0A0F9SVD0</accession>
<proteinExistence type="predicted"/>
<comment type="caution">
    <text evidence="1">The sequence shown here is derived from an EMBL/GenBank/DDBJ whole genome shotgun (WGS) entry which is preliminary data.</text>
</comment>